<keyword evidence="1" id="KW-1185">Reference proteome</keyword>
<name>A0A0N5B031_9BILA</name>
<accession>A0A0N5B031</accession>
<evidence type="ECO:0000313" key="2">
    <source>
        <dbReference type="WBParaSite" id="SMUV_0001062101-mRNA-1"/>
    </source>
</evidence>
<dbReference type="AlphaFoldDB" id="A0A0N5B031"/>
<dbReference type="WBParaSite" id="SMUV_0001062101-mRNA-1">
    <property type="protein sequence ID" value="SMUV_0001062101-mRNA-1"/>
    <property type="gene ID" value="SMUV_0001062101"/>
</dbReference>
<proteinExistence type="predicted"/>
<dbReference type="Proteomes" id="UP000046393">
    <property type="component" value="Unplaced"/>
</dbReference>
<protein>
    <submittedName>
        <fullName evidence="2">DUF1795 domain-containing protein</fullName>
    </submittedName>
</protein>
<evidence type="ECO:0000313" key="1">
    <source>
        <dbReference type="Proteomes" id="UP000046393"/>
    </source>
</evidence>
<organism evidence="1 2">
    <name type="scientific">Syphacia muris</name>
    <dbReference type="NCBI Taxonomy" id="451379"/>
    <lineage>
        <taxon>Eukaryota</taxon>
        <taxon>Metazoa</taxon>
        <taxon>Ecdysozoa</taxon>
        <taxon>Nematoda</taxon>
        <taxon>Chromadorea</taxon>
        <taxon>Rhabditida</taxon>
        <taxon>Spirurina</taxon>
        <taxon>Oxyuridomorpha</taxon>
        <taxon>Oxyuroidea</taxon>
        <taxon>Oxyuridae</taxon>
        <taxon>Syphacia</taxon>
    </lineage>
</organism>
<reference evidence="2" key="1">
    <citation type="submission" date="2017-02" db="UniProtKB">
        <authorList>
            <consortium name="WormBaseParasite"/>
        </authorList>
    </citation>
    <scope>IDENTIFICATION</scope>
</reference>
<sequence>MSVVYVQIYDGTDVWLAGWKMSMMDTAVSSRQTSAEFQVLQMRDDGVVLIRISYSDQPFQASLHTNRYTAVSTAEPGQRASKWLLVALL</sequence>